<evidence type="ECO:0000313" key="2">
    <source>
        <dbReference type="EMBL" id="KAA1111759.1"/>
    </source>
</evidence>
<proteinExistence type="predicted"/>
<feature type="compositionally biased region" description="Pro residues" evidence="1">
    <location>
        <begin position="43"/>
        <end position="58"/>
    </location>
</feature>
<feature type="region of interest" description="Disordered" evidence="1">
    <location>
        <begin position="19"/>
        <end position="58"/>
    </location>
</feature>
<dbReference type="AlphaFoldDB" id="A0A5B0QF56"/>
<comment type="caution">
    <text evidence="2">The sequence shown here is derived from an EMBL/GenBank/DDBJ whole genome shotgun (WGS) entry which is preliminary data.</text>
</comment>
<organism evidence="2 3">
    <name type="scientific">Puccinia graminis f. sp. tritici</name>
    <dbReference type="NCBI Taxonomy" id="56615"/>
    <lineage>
        <taxon>Eukaryota</taxon>
        <taxon>Fungi</taxon>
        <taxon>Dikarya</taxon>
        <taxon>Basidiomycota</taxon>
        <taxon>Pucciniomycotina</taxon>
        <taxon>Pucciniomycetes</taxon>
        <taxon>Pucciniales</taxon>
        <taxon>Pucciniaceae</taxon>
        <taxon>Puccinia</taxon>
    </lineage>
</organism>
<dbReference type="Proteomes" id="UP000324748">
    <property type="component" value="Unassembled WGS sequence"/>
</dbReference>
<keyword evidence="3" id="KW-1185">Reference proteome</keyword>
<accession>A0A5B0QF56</accession>
<dbReference type="EMBL" id="VSWC01000016">
    <property type="protein sequence ID" value="KAA1111759.1"/>
    <property type="molecule type" value="Genomic_DNA"/>
</dbReference>
<name>A0A5B0QF56_PUCGR</name>
<evidence type="ECO:0000313" key="3">
    <source>
        <dbReference type="Proteomes" id="UP000324748"/>
    </source>
</evidence>
<protein>
    <submittedName>
        <fullName evidence="2">Uncharacterized protein</fullName>
    </submittedName>
</protein>
<sequence length="82" mass="8971">MAIKGSLVNGLQAICSEDGKRAEKESFCRSGSSVKTQRETTTTPPPPPDSNSPLPRFPPFLRPIKHSWASLHHVVLAFQQSS</sequence>
<evidence type="ECO:0000256" key="1">
    <source>
        <dbReference type="SAM" id="MobiDB-lite"/>
    </source>
</evidence>
<gene>
    <name evidence="2" type="ORF">PGT21_010855</name>
</gene>
<reference evidence="2 3" key="1">
    <citation type="submission" date="2019-05" db="EMBL/GenBank/DDBJ databases">
        <title>Emergence of the Ug99 lineage of the wheat stem rust pathogen through somatic hybridization.</title>
        <authorList>
            <person name="Li F."/>
            <person name="Upadhyaya N.M."/>
            <person name="Sperschneider J."/>
            <person name="Matny O."/>
            <person name="Nguyen-Phuc H."/>
            <person name="Mago R."/>
            <person name="Raley C."/>
            <person name="Miller M.E."/>
            <person name="Silverstein K.A.T."/>
            <person name="Henningsen E."/>
            <person name="Hirsch C.D."/>
            <person name="Visser B."/>
            <person name="Pretorius Z.A."/>
            <person name="Steffenson B.J."/>
            <person name="Schwessinger B."/>
            <person name="Dodds P.N."/>
            <person name="Figueroa M."/>
        </authorList>
    </citation>
    <scope>NUCLEOTIDE SEQUENCE [LARGE SCALE GENOMIC DNA]</scope>
    <source>
        <strain evidence="2">21-0</strain>
    </source>
</reference>